<dbReference type="Proteomes" id="UP000316330">
    <property type="component" value="Unassembled WGS sequence"/>
</dbReference>
<dbReference type="InterPro" id="IPR010982">
    <property type="entry name" value="Lambda_DNA-bd_dom_sf"/>
</dbReference>
<gene>
    <name evidence="5" type="ORF">FPZ45_24775</name>
</gene>
<dbReference type="InterPro" id="IPR028082">
    <property type="entry name" value="Peripla_BP_I"/>
</dbReference>
<evidence type="ECO:0000256" key="2">
    <source>
        <dbReference type="ARBA" id="ARBA00023125"/>
    </source>
</evidence>
<evidence type="ECO:0000313" key="5">
    <source>
        <dbReference type="EMBL" id="TVX94809.1"/>
    </source>
</evidence>
<comment type="caution">
    <text evidence="5">The sequence shown here is derived from an EMBL/GenBank/DDBJ whole genome shotgun (WGS) entry which is preliminary data.</text>
</comment>
<dbReference type="Gene3D" id="1.10.260.40">
    <property type="entry name" value="lambda repressor-like DNA-binding domains"/>
    <property type="match status" value="1"/>
</dbReference>
<keyword evidence="3" id="KW-0804">Transcription</keyword>
<dbReference type="SUPFAM" id="SSF53822">
    <property type="entry name" value="Periplasmic binding protein-like I"/>
    <property type="match status" value="1"/>
</dbReference>
<keyword evidence="2" id="KW-0238">DNA-binding</keyword>
<dbReference type="SUPFAM" id="SSF47413">
    <property type="entry name" value="lambda repressor-like DNA-binding domains"/>
    <property type="match status" value="1"/>
</dbReference>
<dbReference type="RefSeq" id="WP_144707338.1">
    <property type="nucleotide sequence ID" value="NZ_VNJJ01000029.1"/>
</dbReference>
<dbReference type="EMBL" id="VNJJ01000029">
    <property type="protein sequence ID" value="TVX94809.1"/>
    <property type="molecule type" value="Genomic_DNA"/>
</dbReference>
<sequence>MMSNGNGHTTMKDVARLAGVSPATVSLALGNDPRVNIKTRELVREAADKLRYIPNEIGRSLRSQKTETIALIIPNTSHHVFSHPYFAKLLEGITEVLNENEYNLLLSTTAEESDEQSAYEKVLRNRRADGVIVSSASLYDRNFLRLVDSGFPVVYLGPWSNNDIYTVERDDVTGAFSATNHLLKLGRRKIVHFTGPLNHQVWRDRLEGYRLAHQQNQISINEELVIEKDLSVQAGYEGVAELLDRQIPFDALFAGNDLMAIGAMKQLLERGIKVPEQISVVGFDDIDMASMFHPTLTTVHQPMKQTGILAAQKLLGVLNGREDIEKKTVLQTKLMIRESCGG</sequence>
<dbReference type="InterPro" id="IPR000843">
    <property type="entry name" value="HTH_LacI"/>
</dbReference>
<dbReference type="AlphaFoldDB" id="A0A559J4J5"/>
<dbReference type="PROSITE" id="PS00356">
    <property type="entry name" value="HTH_LACI_1"/>
    <property type="match status" value="1"/>
</dbReference>
<keyword evidence="6" id="KW-1185">Reference proteome</keyword>
<dbReference type="PANTHER" id="PTHR30146:SF109">
    <property type="entry name" value="HTH-TYPE TRANSCRIPTIONAL REGULATOR GALS"/>
    <property type="match status" value="1"/>
</dbReference>
<dbReference type="OrthoDB" id="9775106at2"/>
<reference evidence="5 6" key="1">
    <citation type="submission" date="2019-07" db="EMBL/GenBank/DDBJ databases">
        <authorList>
            <person name="Kim J."/>
        </authorList>
    </citation>
    <scope>NUCLEOTIDE SEQUENCE [LARGE SCALE GENOMIC DNA]</scope>
    <source>
        <strain evidence="5 6">G13</strain>
    </source>
</reference>
<feature type="domain" description="HTH lacI-type" evidence="4">
    <location>
        <begin position="9"/>
        <end position="63"/>
    </location>
</feature>
<organism evidence="5 6">
    <name type="scientific">Cohnella terricola</name>
    <dbReference type="NCBI Taxonomy" id="1289167"/>
    <lineage>
        <taxon>Bacteria</taxon>
        <taxon>Bacillati</taxon>
        <taxon>Bacillota</taxon>
        <taxon>Bacilli</taxon>
        <taxon>Bacillales</taxon>
        <taxon>Paenibacillaceae</taxon>
        <taxon>Cohnella</taxon>
    </lineage>
</organism>
<dbReference type="PROSITE" id="PS50932">
    <property type="entry name" value="HTH_LACI_2"/>
    <property type="match status" value="1"/>
</dbReference>
<dbReference type="CDD" id="cd06267">
    <property type="entry name" value="PBP1_LacI_sugar_binding-like"/>
    <property type="match status" value="1"/>
</dbReference>
<name>A0A559J4J5_9BACL</name>
<evidence type="ECO:0000259" key="4">
    <source>
        <dbReference type="PROSITE" id="PS50932"/>
    </source>
</evidence>
<accession>A0A559J4J5</accession>
<keyword evidence="1" id="KW-0805">Transcription regulation</keyword>
<dbReference type="Gene3D" id="3.40.50.2300">
    <property type="match status" value="2"/>
</dbReference>
<dbReference type="InterPro" id="IPR046335">
    <property type="entry name" value="LacI/GalR-like_sensor"/>
</dbReference>
<dbReference type="Pfam" id="PF13377">
    <property type="entry name" value="Peripla_BP_3"/>
    <property type="match status" value="1"/>
</dbReference>
<evidence type="ECO:0000256" key="1">
    <source>
        <dbReference type="ARBA" id="ARBA00023015"/>
    </source>
</evidence>
<evidence type="ECO:0000256" key="3">
    <source>
        <dbReference type="ARBA" id="ARBA00023163"/>
    </source>
</evidence>
<evidence type="ECO:0000313" key="6">
    <source>
        <dbReference type="Proteomes" id="UP000316330"/>
    </source>
</evidence>
<dbReference type="PANTHER" id="PTHR30146">
    <property type="entry name" value="LACI-RELATED TRANSCRIPTIONAL REPRESSOR"/>
    <property type="match status" value="1"/>
</dbReference>
<dbReference type="GO" id="GO:0003700">
    <property type="term" value="F:DNA-binding transcription factor activity"/>
    <property type="evidence" value="ECO:0007669"/>
    <property type="project" value="TreeGrafter"/>
</dbReference>
<dbReference type="CDD" id="cd01392">
    <property type="entry name" value="HTH_LacI"/>
    <property type="match status" value="1"/>
</dbReference>
<dbReference type="GO" id="GO:0000976">
    <property type="term" value="F:transcription cis-regulatory region binding"/>
    <property type="evidence" value="ECO:0007669"/>
    <property type="project" value="TreeGrafter"/>
</dbReference>
<protein>
    <submittedName>
        <fullName evidence="5">LacI family transcriptional regulator</fullName>
    </submittedName>
</protein>
<dbReference type="SMART" id="SM00354">
    <property type="entry name" value="HTH_LACI"/>
    <property type="match status" value="1"/>
</dbReference>
<proteinExistence type="predicted"/>
<dbReference type="Pfam" id="PF00356">
    <property type="entry name" value="LacI"/>
    <property type="match status" value="1"/>
</dbReference>